<keyword evidence="1" id="KW-0472">Membrane</keyword>
<dbReference type="Proteomes" id="UP000306980">
    <property type="component" value="Unassembled WGS sequence"/>
</dbReference>
<accession>A0A549YJL1</accession>
<accession>A0A5S3QNK2</accession>
<evidence type="ECO:0000256" key="1">
    <source>
        <dbReference type="SAM" id="Phobius"/>
    </source>
</evidence>
<proteinExistence type="predicted"/>
<dbReference type="EMBL" id="VCIA01000001">
    <property type="protein sequence ID" value="TMN23287.1"/>
    <property type="molecule type" value="Genomic_DNA"/>
</dbReference>
<dbReference type="Proteomes" id="UP000319280">
    <property type="component" value="Unassembled WGS sequence"/>
</dbReference>
<evidence type="ECO:0000313" key="5">
    <source>
        <dbReference type="Proteomes" id="UP000319280"/>
    </source>
</evidence>
<dbReference type="EMBL" id="VJMZ01000001">
    <property type="protein sequence ID" value="TRM12073.1"/>
    <property type="molecule type" value="Genomic_DNA"/>
</dbReference>
<reference evidence="3 5" key="2">
    <citation type="submission" date="2019-07" db="EMBL/GenBank/DDBJ databases">
        <title>Genomic analysis of Lentibacillus sp. NKC851-2.</title>
        <authorList>
            <person name="Oh Y.J."/>
        </authorList>
    </citation>
    <scope>NUCLEOTIDE SEQUENCE [LARGE SCALE GENOMIC DNA]</scope>
    <source>
        <strain evidence="3 5">NKC851-2</strain>
    </source>
</reference>
<organism evidence="3 5">
    <name type="scientific">Lentibacillus cibarius</name>
    <dbReference type="NCBI Taxonomy" id="2583219"/>
    <lineage>
        <taxon>Bacteria</taxon>
        <taxon>Bacillati</taxon>
        <taxon>Bacillota</taxon>
        <taxon>Bacilli</taxon>
        <taxon>Bacillales</taxon>
        <taxon>Bacillaceae</taxon>
        <taxon>Lentibacillus</taxon>
    </lineage>
</organism>
<evidence type="ECO:0000313" key="2">
    <source>
        <dbReference type="EMBL" id="TMN23287.1"/>
    </source>
</evidence>
<keyword evidence="1" id="KW-1133">Transmembrane helix</keyword>
<protein>
    <submittedName>
        <fullName evidence="3">Uncharacterized protein</fullName>
    </submittedName>
</protein>
<feature type="transmembrane region" description="Helical" evidence="1">
    <location>
        <begin position="88"/>
        <end position="105"/>
    </location>
</feature>
<dbReference type="OrthoDB" id="10001946at2"/>
<feature type="transmembrane region" description="Helical" evidence="1">
    <location>
        <begin position="7"/>
        <end position="30"/>
    </location>
</feature>
<evidence type="ECO:0000313" key="4">
    <source>
        <dbReference type="Proteomes" id="UP000306980"/>
    </source>
</evidence>
<dbReference type="RefSeq" id="WP_138604176.1">
    <property type="nucleotide sequence ID" value="NZ_VCIA01000001.1"/>
</dbReference>
<keyword evidence="5" id="KW-1185">Reference proteome</keyword>
<dbReference type="AlphaFoldDB" id="A0A549YJL1"/>
<gene>
    <name evidence="2" type="ORF">FFL34_15210</name>
    <name evidence="3" type="ORF">FH966_10475</name>
</gene>
<comment type="caution">
    <text evidence="3">The sequence shown here is derived from an EMBL/GenBank/DDBJ whole genome shotgun (WGS) entry which is preliminary data.</text>
</comment>
<name>A0A549YJL1_9BACI</name>
<evidence type="ECO:0000313" key="3">
    <source>
        <dbReference type="EMBL" id="TRM12073.1"/>
    </source>
</evidence>
<feature type="transmembrane region" description="Helical" evidence="1">
    <location>
        <begin position="50"/>
        <end position="68"/>
    </location>
</feature>
<sequence length="106" mass="11902">MSNREEIWGGIRLVSSVSSLLAVPAFFYFFGYRITGKWEVAVESLSWNNPFLYVIAVVVIGGAALAMLTFDVEKNDYRLSGKVVLKTLRRIVSIVIVVALVRLFIM</sequence>
<reference evidence="2 4" key="1">
    <citation type="submission" date="2019-05" db="EMBL/GenBank/DDBJ databases">
        <title>Genomic analysis of Lentibacillus sp. NKC220-2.</title>
        <authorList>
            <person name="Oh Y.J."/>
        </authorList>
    </citation>
    <scope>NUCLEOTIDE SEQUENCE [LARGE SCALE GENOMIC DNA]</scope>
    <source>
        <strain evidence="2 4">NKC220-2</strain>
    </source>
</reference>
<keyword evidence="1" id="KW-0812">Transmembrane</keyword>